<organism evidence="2 3">
    <name type="scientific">Mycena metata</name>
    <dbReference type="NCBI Taxonomy" id="1033252"/>
    <lineage>
        <taxon>Eukaryota</taxon>
        <taxon>Fungi</taxon>
        <taxon>Dikarya</taxon>
        <taxon>Basidiomycota</taxon>
        <taxon>Agaricomycotina</taxon>
        <taxon>Agaricomycetes</taxon>
        <taxon>Agaricomycetidae</taxon>
        <taxon>Agaricales</taxon>
        <taxon>Marasmiineae</taxon>
        <taxon>Mycenaceae</taxon>
        <taxon>Mycena</taxon>
    </lineage>
</organism>
<keyword evidence="3" id="KW-1185">Reference proteome</keyword>
<dbReference type="AlphaFoldDB" id="A0AAD7MMI9"/>
<keyword evidence="1" id="KW-0472">Membrane</keyword>
<reference evidence="2" key="1">
    <citation type="submission" date="2023-03" db="EMBL/GenBank/DDBJ databases">
        <title>Massive genome expansion in bonnet fungi (Mycena s.s.) driven by repeated elements and novel gene families across ecological guilds.</title>
        <authorList>
            <consortium name="Lawrence Berkeley National Laboratory"/>
            <person name="Harder C.B."/>
            <person name="Miyauchi S."/>
            <person name="Viragh M."/>
            <person name="Kuo A."/>
            <person name="Thoen E."/>
            <person name="Andreopoulos B."/>
            <person name="Lu D."/>
            <person name="Skrede I."/>
            <person name="Drula E."/>
            <person name="Henrissat B."/>
            <person name="Morin E."/>
            <person name="Kohler A."/>
            <person name="Barry K."/>
            <person name="LaButti K."/>
            <person name="Morin E."/>
            <person name="Salamov A."/>
            <person name="Lipzen A."/>
            <person name="Mereny Z."/>
            <person name="Hegedus B."/>
            <person name="Baldrian P."/>
            <person name="Stursova M."/>
            <person name="Weitz H."/>
            <person name="Taylor A."/>
            <person name="Grigoriev I.V."/>
            <person name="Nagy L.G."/>
            <person name="Martin F."/>
            <person name="Kauserud H."/>
        </authorList>
    </citation>
    <scope>NUCLEOTIDE SEQUENCE</scope>
    <source>
        <strain evidence="2">CBHHK182m</strain>
    </source>
</reference>
<feature type="transmembrane region" description="Helical" evidence="1">
    <location>
        <begin position="395"/>
        <end position="417"/>
    </location>
</feature>
<dbReference type="EMBL" id="JARKIB010000207">
    <property type="protein sequence ID" value="KAJ7723931.1"/>
    <property type="molecule type" value="Genomic_DNA"/>
</dbReference>
<comment type="caution">
    <text evidence="2">The sequence shown here is derived from an EMBL/GenBank/DDBJ whole genome shotgun (WGS) entry which is preliminary data.</text>
</comment>
<dbReference type="Proteomes" id="UP001215598">
    <property type="component" value="Unassembled WGS sequence"/>
</dbReference>
<name>A0AAD7MMI9_9AGAR</name>
<evidence type="ECO:0000256" key="1">
    <source>
        <dbReference type="SAM" id="Phobius"/>
    </source>
</evidence>
<protein>
    <submittedName>
        <fullName evidence="2">Uncharacterized protein</fullName>
    </submittedName>
</protein>
<sequence>MTVAIYQGDGAQEEWEDDISLYSSTPNFLQLFGTVNSGSGIYAAIFYDELIPFEVFVDSYRHSPVKIVYIYAYCGEEYYGSHRYFNSISQGLLCQEICEKADAATGRLCTDLTQGDVLRSHSAVCNPKIVFPLNEPIKESWVLDTLTLEEYHNILIFSPGQGIENAVEIAVLPRTDIPPGEWNHARRGTVVETQPGWIRYDASDVMDTTLRLHTYHDTADIWLSQANYIFSRLQIDSNLKDYSLVNGVDFEIEVLKTGSPPTGYLFVAPPAAFRSGITFRWPECPVYWSTDPSGVSRLSPEDANSLGFPGFALTMLAWVNFWDDGVYAGLRQIDQAKGFDPDTQDVARQLGHPLYTLAADMKPFDGERIFAPCSIESDPEYVASEMFSISGTFKMIMNVQLALICFAVLCSVGPGLFN</sequence>
<keyword evidence="1" id="KW-1133">Transmembrane helix</keyword>
<gene>
    <name evidence="2" type="ORF">B0H16DRAFT_1737027</name>
</gene>
<proteinExistence type="predicted"/>
<keyword evidence="1" id="KW-0812">Transmembrane</keyword>
<evidence type="ECO:0000313" key="2">
    <source>
        <dbReference type="EMBL" id="KAJ7723931.1"/>
    </source>
</evidence>
<evidence type="ECO:0000313" key="3">
    <source>
        <dbReference type="Proteomes" id="UP001215598"/>
    </source>
</evidence>
<accession>A0AAD7MMI9</accession>